<keyword evidence="2" id="KW-1185">Reference proteome</keyword>
<dbReference type="RefSeq" id="WP_188444394.1">
    <property type="nucleotide sequence ID" value="NZ_BMFD01000022.1"/>
</dbReference>
<dbReference type="PIRSF" id="PIRSF037225">
    <property type="entry name" value="UCP037225"/>
    <property type="match status" value="1"/>
</dbReference>
<comment type="caution">
    <text evidence="1">The sequence shown here is derived from an EMBL/GenBank/DDBJ whole genome shotgun (WGS) entry which is preliminary data.</text>
</comment>
<name>A0ABQ1N7L2_9BACT</name>
<dbReference type="InterPro" id="IPR017143">
    <property type="entry name" value="UCP037225"/>
</dbReference>
<evidence type="ECO:0000313" key="2">
    <source>
        <dbReference type="Proteomes" id="UP000635885"/>
    </source>
</evidence>
<evidence type="ECO:0000313" key="1">
    <source>
        <dbReference type="EMBL" id="GGC53449.1"/>
    </source>
</evidence>
<sequence length="60" mass="7192">MIEHFFYCPYCSEEISMLLDPSIARQQYIEDCEVCCNPIELRFEVEESELIYFEADSIEQ</sequence>
<proteinExistence type="predicted"/>
<reference evidence="2" key="1">
    <citation type="journal article" date="2019" name="Int. J. Syst. Evol. Microbiol.">
        <title>The Global Catalogue of Microorganisms (GCM) 10K type strain sequencing project: providing services to taxonomists for standard genome sequencing and annotation.</title>
        <authorList>
            <consortium name="The Broad Institute Genomics Platform"/>
            <consortium name="The Broad Institute Genome Sequencing Center for Infectious Disease"/>
            <person name="Wu L."/>
            <person name="Ma J."/>
        </authorList>
    </citation>
    <scope>NUCLEOTIDE SEQUENCE [LARGE SCALE GENOMIC DNA]</scope>
    <source>
        <strain evidence="2">CGMCC 1.12479</strain>
    </source>
</reference>
<evidence type="ECO:0008006" key="3">
    <source>
        <dbReference type="Google" id="ProtNLM"/>
    </source>
</evidence>
<protein>
    <recommendedName>
        <fullName evidence="3">Cysteine-rich CPXCG</fullName>
    </recommendedName>
</protein>
<dbReference type="InterPro" id="IPR025990">
    <property type="entry name" value="zinc_ribbon_bacterial"/>
</dbReference>
<gene>
    <name evidence="1" type="ORF">GCM10010993_34860</name>
</gene>
<accession>A0ABQ1N7L2</accession>
<dbReference type="Pfam" id="PF14255">
    <property type="entry name" value="Zn_ribbon_21"/>
    <property type="match status" value="1"/>
</dbReference>
<organism evidence="1 2">
    <name type="scientific">Belliella aquatica</name>
    <dbReference type="NCBI Taxonomy" id="1323734"/>
    <lineage>
        <taxon>Bacteria</taxon>
        <taxon>Pseudomonadati</taxon>
        <taxon>Bacteroidota</taxon>
        <taxon>Cytophagia</taxon>
        <taxon>Cytophagales</taxon>
        <taxon>Cyclobacteriaceae</taxon>
        <taxon>Belliella</taxon>
    </lineage>
</organism>
<dbReference type="EMBL" id="BMFD01000022">
    <property type="protein sequence ID" value="GGC53449.1"/>
    <property type="molecule type" value="Genomic_DNA"/>
</dbReference>
<dbReference type="Proteomes" id="UP000635885">
    <property type="component" value="Unassembled WGS sequence"/>
</dbReference>